<keyword evidence="5 6" id="KW-0804">Transcription</keyword>
<dbReference type="Gene3D" id="1.10.10.10">
    <property type="entry name" value="Winged helix-like DNA-binding domain superfamily/Winged helix DNA-binding domain"/>
    <property type="match status" value="1"/>
</dbReference>
<name>A0A1C3CUZ2_9GAMM</name>
<dbReference type="Pfam" id="PF04542">
    <property type="entry name" value="Sigma70_r2"/>
    <property type="match status" value="1"/>
</dbReference>
<reference evidence="9 10" key="1">
    <citation type="submission" date="2016-07" db="EMBL/GenBank/DDBJ databases">
        <title>Acinetobacter sp. ANC 4603.</title>
        <authorList>
            <person name="Radolfova-Krizova L."/>
            <person name="Nemec A."/>
        </authorList>
    </citation>
    <scope>NUCLEOTIDE SEQUENCE [LARGE SCALE GENOMIC DNA]</scope>
    <source>
        <strain evidence="9 10">ANC 4603</strain>
    </source>
</reference>
<dbReference type="InterPro" id="IPR014284">
    <property type="entry name" value="RNA_pol_sigma-70_dom"/>
</dbReference>
<feature type="domain" description="RNA polymerase sigma factor 70 region 4 type 2" evidence="8">
    <location>
        <begin position="118"/>
        <end position="168"/>
    </location>
</feature>
<gene>
    <name evidence="9" type="ORF">BBP83_07990</name>
</gene>
<dbReference type="InterPro" id="IPR036388">
    <property type="entry name" value="WH-like_DNA-bd_sf"/>
</dbReference>
<keyword evidence="3 6" id="KW-0731">Sigma factor</keyword>
<evidence type="ECO:0000256" key="5">
    <source>
        <dbReference type="ARBA" id="ARBA00023163"/>
    </source>
</evidence>
<evidence type="ECO:0000313" key="10">
    <source>
        <dbReference type="Proteomes" id="UP000186553"/>
    </source>
</evidence>
<proteinExistence type="inferred from homology"/>
<dbReference type="PANTHER" id="PTHR43133">
    <property type="entry name" value="RNA POLYMERASE ECF-TYPE SIGMA FACTO"/>
    <property type="match status" value="1"/>
</dbReference>
<keyword evidence="10" id="KW-1185">Reference proteome</keyword>
<dbReference type="InterPro" id="IPR013325">
    <property type="entry name" value="RNA_pol_sigma_r2"/>
</dbReference>
<dbReference type="SUPFAM" id="SSF88659">
    <property type="entry name" value="Sigma3 and sigma4 domains of RNA polymerase sigma factors"/>
    <property type="match status" value="1"/>
</dbReference>
<evidence type="ECO:0000259" key="8">
    <source>
        <dbReference type="Pfam" id="PF08281"/>
    </source>
</evidence>
<evidence type="ECO:0000256" key="2">
    <source>
        <dbReference type="ARBA" id="ARBA00023015"/>
    </source>
</evidence>
<dbReference type="GO" id="GO:0016987">
    <property type="term" value="F:sigma factor activity"/>
    <property type="evidence" value="ECO:0007669"/>
    <property type="project" value="UniProtKB-KW"/>
</dbReference>
<dbReference type="PROSITE" id="PS01063">
    <property type="entry name" value="SIGMA70_ECF"/>
    <property type="match status" value="1"/>
</dbReference>
<dbReference type="STRING" id="1891224.BBP83_07990"/>
<organism evidence="9 10">
    <name type="scientific">Acinetobacter celticus</name>
    <dbReference type="NCBI Taxonomy" id="1891224"/>
    <lineage>
        <taxon>Bacteria</taxon>
        <taxon>Pseudomonadati</taxon>
        <taxon>Pseudomonadota</taxon>
        <taxon>Gammaproteobacteria</taxon>
        <taxon>Moraxellales</taxon>
        <taxon>Moraxellaceae</taxon>
        <taxon>Acinetobacter</taxon>
    </lineage>
</organism>
<dbReference type="Pfam" id="PF08281">
    <property type="entry name" value="Sigma70_r4_2"/>
    <property type="match status" value="1"/>
</dbReference>
<dbReference type="SUPFAM" id="SSF88946">
    <property type="entry name" value="Sigma2 domain of RNA polymerase sigma factors"/>
    <property type="match status" value="1"/>
</dbReference>
<evidence type="ECO:0000313" key="9">
    <source>
        <dbReference type="EMBL" id="ODA12506.1"/>
    </source>
</evidence>
<keyword evidence="4 6" id="KW-0238">DNA-binding</keyword>
<evidence type="ECO:0000256" key="4">
    <source>
        <dbReference type="ARBA" id="ARBA00023125"/>
    </source>
</evidence>
<evidence type="ECO:0000256" key="6">
    <source>
        <dbReference type="RuleBase" id="RU000716"/>
    </source>
</evidence>
<dbReference type="GO" id="GO:0003677">
    <property type="term" value="F:DNA binding"/>
    <property type="evidence" value="ECO:0007669"/>
    <property type="project" value="UniProtKB-KW"/>
</dbReference>
<dbReference type="InterPro" id="IPR007627">
    <property type="entry name" value="RNA_pol_sigma70_r2"/>
</dbReference>
<evidence type="ECO:0000259" key="7">
    <source>
        <dbReference type="Pfam" id="PF04542"/>
    </source>
</evidence>
<accession>A0A1C3CUZ2</accession>
<dbReference type="RefSeq" id="WP_068887699.1">
    <property type="nucleotide sequence ID" value="NZ_CBCRUU010000009.1"/>
</dbReference>
<comment type="similarity">
    <text evidence="1 6">Belongs to the sigma-70 factor family. ECF subfamily.</text>
</comment>
<feature type="domain" description="RNA polymerase sigma-70 region 2" evidence="7">
    <location>
        <begin position="14"/>
        <end position="77"/>
    </location>
</feature>
<dbReference type="InterPro" id="IPR013249">
    <property type="entry name" value="RNA_pol_sigma70_r4_t2"/>
</dbReference>
<protein>
    <recommendedName>
        <fullName evidence="6">RNA polymerase sigma factor</fullName>
    </recommendedName>
</protein>
<dbReference type="InterPro" id="IPR039425">
    <property type="entry name" value="RNA_pol_sigma-70-like"/>
</dbReference>
<dbReference type="Proteomes" id="UP000186553">
    <property type="component" value="Unassembled WGS sequence"/>
</dbReference>
<keyword evidence="2 6" id="KW-0805">Transcription regulation</keyword>
<evidence type="ECO:0000256" key="3">
    <source>
        <dbReference type="ARBA" id="ARBA00023082"/>
    </source>
</evidence>
<dbReference type="GO" id="GO:0006352">
    <property type="term" value="P:DNA-templated transcription initiation"/>
    <property type="evidence" value="ECO:0007669"/>
    <property type="project" value="InterPro"/>
</dbReference>
<dbReference type="PANTHER" id="PTHR43133:SF63">
    <property type="entry name" value="RNA POLYMERASE SIGMA FACTOR FECI-RELATED"/>
    <property type="match status" value="1"/>
</dbReference>
<dbReference type="EMBL" id="MBDL01000010">
    <property type="protein sequence ID" value="ODA12506.1"/>
    <property type="molecule type" value="Genomic_DNA"/>
</dbReference>
<dbReference type="InterPro" id="IPR000838">
    <property type="entry name" value="RNA_pol_sigma70_ECF_CS"/>
</dbReference>
<evidence type="ECO:0000256" key="1">
    <source>
        <dbReference type="ARBA" id="ARBA00010641"/>
    </source>
</evidence>
<dbReference type="Gene3D" id="1.10.1740.10">
    <property type="match status" value="1"/>
</dbReference>
<dbReference type="NCBIfam" id="TIGR02937">
    <property type="entry name" value="sigma70-ECF"/>
    <property type="match status" value="1"/>
</dbReference>
<dbReference type="AlphaFoldDB" id="A0A1C3CUZ2"/>
<dbReference type="OrthoDB" id="9797134at2"/>
<sequence length="179" mass="20972">MVNPSTSPNEYLVQYYDELVEYVSFKIGNRQIALDVVQETYVRVFQRPEQFFNLLNPIAFLKKVSINIALDNLKKNKTYYKYFEFYEPDELDICLGNQLESKQLSDLELSVVKDQYARQILNQIALLPPACQDVFLLVQFYDMTQIEAGRQLGISRTMVIKHLTRALQSFVPIFMDHNI</sequence>
<comment type="caution">
    <text evidence="9">The sequence shown here is derived from an EMBL/GenBank/DDBJ whole genome shotgun (WGS) entry which is preliminary data.</text>
</comment>
<dbReference type="InterPro" id="IPR013324">
    <property type="entry name" value="RNA_pol_sigma_r3/r4-like"/>
</dbReference>